<keyword evidence="2" id="KW-0808">Transferase</keyword>
<dbReference type="EMBL" id="VIWP01000001">
    <property type="protein sequence ID" value="TWF59037.1"/>
    <property type="molecule type" value="Genomic_DNA"/>
</dbReference>
<keyword evidence="3" id="KW-1185">Reference proteome</keyword>
<dbReference type="InterPro" id="IPR002654">
    <property type="entry name" value="Glyco_trans_25"/>
</dbReference>
<organism evidence="2 3">
    <name type="scientific">Neorhizobium alkalisoli</name>
    <dbReference type="NCBI Taxonomy" id="528178"/>
    <lineage>
        <taxon>Bacteria</taxon>
        <taxon>Pseudomonadati</taxon>
        <taxon>Pseudomonadota</taxon>
        <taxon>Alphaproteobacteria</taxon>
        <taxon>Hyphomicrobiales</taxon>
        <taxon>Rhizobiaceae</taxon>
        <taxon>Rhizobium/Agrobacterium group</taxon>
        <taxon>Neorhizobium</taxon>
    </lineage>
</organism>
<feature type="domain" description="Glycosyl transferase family 25" evidence="1">
    <location>
        <begin position="23"/>
        <end position="193"/>
    </location>
</feature>
<dbReference type="CDD" id="cd06532">
    <property type="entry name" value="Glyco_transf_25"/>
    <property type="match status" value="1"/>
</dbReference>
<gene>
    <name evidence="2" type="ORF">FHW37_101841</name>
</gene>
<evidence type="ECO:0000313" key="2">
    <source>
        <dbReference type="EMBL" id="TWF59037.1"/>
    </source>
</evidence>
<proteinExistence type="predicted"/>
<dbReference type="GO" id="GO:0016740">
    <property type="term" value="F:transferase activity"/>
    <property type="evidence" value="ECO:0007669"/>
    <property type="project" value="UniProtKB-KW"/>
</dbReference>
<reference evidence="2 3" key="1">
    <citation type="submission" date="2019-06" db="EMBL/GenBank/DDBJ databases">
        <title>Sorghum-associated microbial communities from plants grown in Nebraska, USA.</title>
        <authorList>
            <person name="Schachtman D."/>
        </authorList>
    </citation>
    <scope>NUCLEOTIDE SEQUENCE [LARGE SCALE GENOMIC DNA]</scope>
    <source>
        <strain evidence="2 3">1225</strain>
    </source>
</reference>
<protein>
    <submittedName>
        <fullName evidence="2">Glycosyl transferase family 25</fullName>
    </submittedName>
</protein>
<accession>A0A561R8X6</accession>
<dbReference type="RefSeq" id="WP_432442825.1">
    <property type="nucleotide sequence ID" value="NZ_VIWP01000001.1"/>
</dbReference>
<dbReference type="Pfam" id="PF01755">
    <property type="entry name" value="Glyco_transf_25"/>
    <property type="match status" value="1"/>
</dbReference>
<evidence type="ECO:0000313" key="3">
    <source>
        <dbReference type="Proteomes" id="UP000320653"/>
    </source>
</evidence>
<dbReference type="Proteomes" id="UP000320653">
    <property type="component" value="Unassembled WGS sequence"/>
</dbReference>
<name>A0A561R8X6_9HYPH</name>
<sequence length="270" mass="31104">MSHPADHRQPRFYIHPVNARLSTYLINLDRAGDRRKRMSWLLARHGLVFERVQAVDGNDIQLPSPFFDERGYLERHGRRPNRAEIGCYLSHVECARRLLESSFEHALILEDDLDFDEELLDTLSSALDQAGSWDLLRLSSVNSGHKFPVLQLSGKHSLALALTREKGSGAYVINRRAAEWIVTALLPMRLPYDLAFDLEHEAGLKGCFITPEPVSQSAERMSYIQTRLSDYKLKHRRPASVMLHRARMESGRFIARLARLVLWRIFSAFR</sequence>
<dbReference type="AlphaFoldDB" id="A0A561R8X6"/>
<comment type="caution">
    <text evidence="2">The sequence shown here is derived from an EMBL/GenBank/DDBJ whole genome shotgun (WGS) entry which is preliminary data.</text>
</comment>
<evidence type="ECO:0000259" key="1">
    <source>
        <dbReference type="Pfam" id="PF01755"/>
    </source>
</evidence>